<evidence type="ECO:0000256" key="2">
    <source>
        <dbReference type="ARBA" id="ARBA00022741"/>
    </source>
</evidence>
<evidence type="ECO:0000256" key="6">
    <source>
        <dbReference type="ARBA" id="ARBA00060769"/>
    </source>
</evidence>
<reference evidence="12 13" key="1">
    <citation type="submission" date="2020-04" db="EMBL/GenBank/DDBJ databases">
        <title>Plant Genome Project.</title>
        <authorList>
            <person name="Zhang R.-G."/>
        </authorList>
    </citation>
    <scope>NUCLEOTIDE SEQUENCE [LARGE SCALE GENOMIC DNA]</scope>
    <source>
        <strain evidence="12">YNK0</strain>
        <tissue evidence="12">Leaf</tissue>
    </source>
</reference>
<dbReference type="InterPro" id="IPR001752">
    <property type="entry name" value="Kinesin_motor_dom"/>
</dbReference>
<comment type="caution">
    <text evidence="12">The sequence shown here is derived from an EMBL/GenBank/DDBJ whole genome shotgun (WGS) entry which is preliminary data.</text>
</comment>
<dbReference type="InterPro" id="IPR027417">
    <property type="entry name" value="P-loop_NTPase"/>
</dbReference>
<dbReference type="SUPFAM" id="SSF52540">
    <property type="entry name" value="P-loop containing nucleoside triphosphate hydrolases"/>
    <property type="match status" value="1"/>
</dbReference>
<dbReference type="SMART" id="SM00129">
    <property type="entry name" value="KISc"/>
    <property type="match status" value="1"/>
</dbReference>
<dbReference type="GO" id="GO:0007018">
    <property type="term" value="P:microtubule-based movement"/>
    <property type="evidence" value="ECO:0007669"/>
    <property type="project" value="InterPro"/>
</dbReference>
<keyword evidence="5 7" id="KW-0505">Motor protein</keyword>
<evidence type="ECO:0000256" key="8">
    <source>
        <dbReference type="RuleBase" id="RU000394"/>
    </source>
</evidence>
<evidence type="ECO:0000256" key="7">
    <source>
        <dbReference type="PROSITE-ProRule" id="PRU00283"/>
    </source>
</evidence>
<dbReference type="InterPro" id="IPR019821">
    <property type="entry name" value="Kinesin_motor_CS"/>
</dbReference>
<evidence type="ECO:0000256" key="10">
    <source>
        <dbReference type="SAM" id="MobiDB-lite"/>
    </source>
</evidence>
<dbReference type="FunFam" id="3.40.850.10:FF:000054">
    <property type="entry name" value="Kinesin-like protein"/>
    <property type="match status" value="1"/>
</dbReference>
<dbReference type="PANTHER" id="PTHR47968">
    <property type="entry name" value="CENTROMERE PROTEIN E"/>
    <property type="match status" value="1"/>
</dbReference>
<dbReference type="InterPro" id="IPR027640">
    <property type="entry name" value="Kinesin-like_fam"/>
</dbReference>
<keyword evidence="13" id="KW-1185">Reference proteome</keyword>
<keyword evidence="1 8" id="KW-0493">Microtubule</keyword>
<dbReference type="AlphaFoldDB" id="A0A834ZK40"/>
<accession>A0A834ZK40</accession>
<dbReference type="EMBL" id="JABCRI010000004">
    <property type="protein sequence ID" value="KAF8407877.1"/>
    <property type="molecule type" value="Genomic_DNA"/>
</dbReference>
<dbReference type="Proteomes" id="UP000655225">
    <property type="component" value="Unassembled WGS sequence"/>
</dbReference>
<dbReference type="GO" id="GO:0005874">
    <property type="term" value="C:microtubule"/>
    <property type="evidence" value="ECO:0007669"/>
    <property type="project" value="UniProtKB-KW"/>
</dbReference>
<evidence type="ECO:0000256" key="3">
    <source>
        <dbReference type="ARBA" id="ARBA00022840"/>
    </source>
</evidence>
<feature type="domain" description="Kinesin motor" evidence="11">
    <location>
        <begin position="189"/>
        <end position="519"/>
    </location>
</feature>
<dbReference type="GO" id="GO:0005524">
    <property type="term" value="F:ATP binding"/>
    <property type="evidence" value="ECO:0007669"/>
    <property type="project" value="UniProtKB-UniRule"/>
</dbReference>
<gene>
    <name evidence="12" type="ORF">HHK36_007015</name>
</gene>
<evidence type="ECO:0000256" key="4">
    <source>
        <dbReference type="ARBA" id="ARBA00023054"/>
    </source>
</evidence>
<keyword evidence="2 7" id="KW-0547">Nucleotide-binding</keyword>
<feature type="compositionally biased region" description="Low complexity" evidence="10">
    <location>
        <begin position="578"/>
        <end position="595"/>
    </location>
</feature>
<dbReference type="Gene3D" id="3.40.850.10">
    <property type="entry name" value="Kinesin motor domain"/>
    <property type="match status" value="1"/>
</dbReference>
<dbReference type="OrthoDB" id="3176171at2759"/>
<dbReference type="InterPro" id="IPR036961">
    <property type="entry name" value="Kinesin_motor_dom_sf"/>
</dbReference>
<dbReference type="GO" id="GO:0008017">
    <property type="term" value="F:microtubule binding"/>
    <property type="evidence" value="ECO:0007669"/>
    <property type="project" value="InterPro"/>
</dbReference>
<evidence type="ECO:0000313" key="13">
    <source>
        <dbReference type="Proteomes" id="UP000655225"/>
    </source>
</evidence>
<dbReference type="PROSITE" id="PS00411">
    <property type="entry name" value="KINESIN_MOTOR_1"/>
    <property type="match status" value="1"/>
</dbReference>
<feature type="region of interest" description="Disordered" evidence="10">
    <location>
        <begin position="1"/>
        <end position="47"/>
    </location>
</feature>
<feature type="coiled-coil region" evidence="9">
    <location>
        <begin position="545"/>
        <end position="572"/>
    </location>
</feature>
<feature type="compositionally biased region" description="Polar residues" evidence="10">
    <location>
        <begin position="1"/>
        <end position="21"/>
    </location>
</feature>
<dbReference type="GO" id="GO:0003777">
    <property type="term" value="F:microtubule motor activity"/>
    <property type="evidence" value="ECO:0007669"/>
    <property type="project" value="InterPro"/>
</dbReference>
<keyword evidence="4 9" id="KW-0175">Coiled coil</keyword>
<evidence type="ECO:0000313" key="12">
    <source>
        <dbReference type="EMBL" id="KAF8407877.1"/>
    </source>
</evidence>
<dbReference type="PRINTS" id="PR00380">
    <property type="entry name" value="KINESINHEAVY"/>
</dbReference>
<sequence>MPVSTRSQFFGSQDDPNTNQRTRSRTCQEESHVGPSPLRNPHQGLKEKMRALTLLYEQQKQTAAALKNPSARTEDRRFSSHPSIELLDSGKRGVKESNPGPVMRENALPKSTVTRTFVTVVPDDSKENVMGVDRIVGFSCPRKATVSNTVARKLSLGGLVPQSEPRGLGATKNGQELERISENSGVGSRILVFVRLRPMAKKEKEAGSRCCVRIVNRRDVYLTEFATENDYLRLKRLRGRHFTFDASFPDSTTQQEVYSTTTAELVEAVLQGRNGSVFCYGATGAGKTYTMLGTMENPGVMVLAIKDLFAKIRQRSCDGNHVVHLSYLEVYNETVRDLLSPGRPLVLREDKQGIVAAGLTQYRAYSTDEVMALLQKGNQNRTTEPTRVNETSSRSHAILQVVAEYRVKDAAMNIVNRVGKLSLIDLAGSERALATDQRTLRSLEGANINRSLLALSSCINALVEGKKHIPYRNSKLTQLLKDSLGGVCNTVMIANISPSNFSFGETQNTLHWADRAKEIRTKAFQPNEEQLLEVPESEADQAKLLLELQKENRELRVQLARQQQKLLTVQAQSLAANSSPTPSSVTSLLSPPLSSAQPNEKRRPRSSILAGNCFSTPEPKKRGVEETVRELRRTVKTLETEMERMKKEHAMQLKQKDDFIRELSRKCTKPSEGLVGEGVKRVVTRASLRPNGSTGGERVTRASLRPNESNGGDLKSPSHRFLSPAPTAKKRSFWDITTANSPSIATLNGRKTRSHVVTEPAAAPSMLLQLAYPCFWFVLMFGPHVVNYIIQPGFARQRPDPPKR</sequence>
<dbReference type="OMA" id="RHFCFDS"/>
<dbReference type="Pfam" id="PF00225">
    <property type="entry name" value="Kinesin"/>
    <property type="match status" value="1"/>
</dbReference>
<evidence type="ECO:0000259" key="11">
    <source>
        <dbReference type="PROSITE" id="PS50067"/>
    </source>
</evidence>
<evidence type="ECO:0000256" key="5">
    <source>
        <dbReference type="ARBA" id="ARBA00023175"/>
    </source>
</evidence>
<protein>
    <recommendedName>
        <fullName evidence="8">Kinesin-like protein</fullName>
    </recommendedName>
</protein>
<feature type="binding site" evidence="7">
    <location>
        <begin position="281"/>
        <end position="288"/>
    </location>
    <ligand>
        <name>ATP</name>
        <dbReference type="ChEBI" id="CHEBI:30616"/>
    </ligand>
</feature>
<dbReference type="PROSITE" id="PS50067">
    <property type="entry name" value="KINESIN_MOTOR_2"/>
    <property type="match status" value="1"/>
</dbReference>
<comment type="similarity">
    <text evidence="6">Belongs to the TRAFAC class myosin-kinesin ATPase superfamily. Kinesin family. KIN-8 subfamily.</text>
</comment>
<evidence type="ECO:0000256" key="9">
    <source>
        <dbReference type="SAM" id="Coils"/>
    </source>
</evidence>
<organism evidence="12 13">
    <name type="scientific">Tetracentron sinense</name>
    <name type="common">Spur-leaf</name>
    <dbReference type="NCBI Taxonomy" id="13715"/>
    <lineage>
        <taxon>Eukaryota</taxon>
        <taxon>Viridiplantae</taxon>
        <taxon>Streptophyta</taxon>
        <taxon>Embryophyta</taxon>
        <taxon>Tracheophyta</taxon>
        <taxon>Spermatophyta</taxon>
        <taxon>Magnoliopsida</taxon>
        <taxon>Trochodendrales</taxon>
        <taxon>Trochodendraceae</taxon>
        <taxon>Tetracentron</taxon>
    </lineage>
</organism>
<feature type="region of interest" description="Disordered" evidence="10">
    <location>
        <begin position="60"/>
        <end position="84"/>
    </location>
</feature>
<keyword evidence="3 7" id="KW-0067">ATP-binding</keyword>
<feature type="region of interest" description="Disordered" evidence="10">
    <location>
        <begin position="572"/>
        <end position="626"/>
    </location>
</feature>
<dbReference type="PANTHER" id="PTHR47968:SF13">
    <property type="entry name" value="KINESIN-LIKE PROTEIN KIF19 ISOFORM X1"/>
    <property type="match status" value="1"/>
</dbReference>
<proteinExistence type="inferred from homology"/>
<name>A0A834ZK40_TETSI</name>
<feature type="region of interest" description="Disordered" evidence="10">
    <location>
        <begin position="688"/>
        <end position="721"/>
    </location>
</feature>
<evidence type="ECO:0000256" key="1">
    <source>
        <dbReference type="ARBA" id="ARBA00022701"/>
    </source>
</evidence>